<reference evidence="1 2" key="1">
    <citation type="submission" date="2013-10" db="EMBL/GenBank/DDBJ databases">
        <title>Antibiotic resistance diversity of beta-lactamase producers in the General Hospital Vienna.</title>
        <authorList>
            <person name="Barisic I."/>
            <person name="Mitteregger D."/>
            <person name="Hirschl A.M."/>
            <person name="Noehammer C."/>
            <person name="Wiesinger-Mayr H."/>
        </authorList>
    </citation>
    <scope>NUCLEOTIDE SEQUENCE [LARGE SCALE GENOMIC DNA]</scope>
    <source>
        <strain evidence="1 2">ISC11</strain>
    </source>
</reference>
<dbReference type="Proteomes" id="UP000019194">
    <property type="component" value="Unassembled WGS sequence"/>
</dbReference>
<comment type="caution">
    <text evidence="1">The sequence shown here is derived from an EMBL/GenBank/DDBJ whole genome shotgun (WGS) entry which is preliminary data.</text>
</comment>
<sequence>MIELPYSEQPELITALCGYHAGKVVSPAMRVFLECIEESFASREKMPG</sequence>
<accession>A0A7G2IVT1</accession>
<dbReference type="EMBL" id="CBWP010000082">
    <property type="protein sequence ID" value="CDL41268.1"/>
    <property type="molecule type" value="Genomic_DNA"/>
</dbReference>
<name>A0A7G2IVT1_CITFR</name>
<organism evidence="1 2">
    <name type="scientific">Citrobacter freundii</name>
    <dbReference type="NCBI Taxonomy" id="546"/>
    <lineage>
        <taxon>Bacteria</taxon>
        <taxon>Pseudomonadati</taxon>
        <taxon>Pseudomonadota</taxon>
        <taxon>Gammaproteobacteria</taxon>
        <taxon>Enterobacterales</taxon>
        <taxon>Enterobacteriaceae</taxon>
        <taxon>Citrobacter</taxon>
        <taxon>Citrobacter freundii complex</taxon>
    </lineage>
</organism>
<dbReference type="AlphaFoldDB" id="A0A7G2IVT1"/>
<protein>
    <submittedName>
        <fullName evidence="1">LysR family transcriptional regulator YfiE</fullName>
    </submittedName>
</protein>
<evidence type="ECO:0000313" key="1">
    <source>
        <dbReference type="EMBL" id="CDL41268.1"/>
    </source>
</evidence>
<proteinExistence type="predicted"/>
<evidence type="ECO:0000313" key="2">
    <source>
        <dbReference type="Proteomes" id="UP000019194"/>
    </source>
</evidence>